<dbReference type="AlphaFoldDB" id="B2IFX5"/>
<accession>B2IFX5</accession>
<name>B2IFX5_BEII9</name>
<dbReference type="EMBL" id="CP001016">
    <property type="protein sequence ID" value="ACB95714.1"/>
    <property type="molecule type" value="Genomic_DNA"/>
</dbReference>
<dbReference type="Proteomes" id="UP000001695">
    <property type="component" value="Chromosome"/>
</dbReference>
<evidence type="ECO:0000313" key="1">
    <source>
        <dbReference type="EMBL" id="ACB95714.1"/>
    </source>
</evidence>
<dbReference type="STRING" id="395963.Bind_2093"/>
<gene>
    <name evidence="1" type="ordered locus">Bind_2093</name>
</gene>
<keyword evidence="2" id="KW-1185">Reference proteome</keyword>
<dbReference type="InterPro" id="IPR056093">
    <property type="entry name" value="DUF7676"/>
</dbReference>
<protein>
    <submittedName>
        <fullName evidence="1">Uncharacterized protein</fullName>
    </submittedName>
</protein>
<dbReference type="Pfam" id="PF24724">
    <property type="entry name" value="DUF7676"/>
    <property type="match status" value="1"/>
</dbReference>
<reference evidence="2" key="1">
    <citation type="submission" date="2008-03" db="EMBL/GenBank/DDBJ databases">
        <title>Complete sequence of chromosome of Beijerinckia indica subsp. indica ATCC 9039.</title>
        <authorList>
            <consortium name="US DOE Joint Genome Institute"/>
            <person name="Copeland A."/>
            <person name="Lucas S."/>
            <person name="Lapidus A."/>
            <person name="Glavina del Rio T."/>
            <person name="Dalin E."/>
            <person name="Tice H."/>
            <person name="Bruce D."/>
            <person name="Goodwin L."/>
            <person name="Pitluck S."/>
            <person name="LaButti K."/>
            <person name="Schmutz J."/>
            <person name="Larimer F."/>
            <person name="Land M."/>
            <person name="Hauser L."/>
            <person name="Kyrpides N."/>
            <person name="Mikhailova N."/>
            <person name="Dunfield P.F."/>
            <person name="Dedysh S.N."/>
            <person name="Liesack W."/>
            <person name="Saw J.H."/>
            <person name="Alam M."/>
            <person name="Chen Y."/>
            <person name="Murrell J.C."/>
            <person name="Richardson P."/>
        </authorList>
    </citation>
    <scope>NUCLEOTIDE SEQUENCE [LARGE SCALE GENOMIC DNA]</scope>
    <source>
        <strain evidence="2">ATCC 9039 / DSM 1715 / NCIMB 8712</strain>
    </source>
</reference>
<reference evidence="1 2" key="2">
    <citation type="journal article" date="2010" name="J. Bacteriol.">
        <title>Complete genome sequence of Beijerinckia indica subsp. indica.</title>
        <authorList>
            <person name="Tamas I."/>
            <person name="Dedysh S.N."/>
            <person name="Liesack W."/>
            <person name="Stott M.B."/>
            <person name="Alam M."/>
            <person name="Murrell J.C."/>
            <person name="Dunfield P.F."/>
        </authorList>
    </citation>
    <scope>NUCLEOTIDE SEQUENCE [LARGE SCALE GENOMIC DNA]</scope>
    <source>
        <strain evidence="2">ATCC 9039 / DSM 1715 / NCIMB 8712</strain>
    </source>
</reference>
<dbReference type="HOGENOM" id="CLU_1275634_0_0_5"/>
<proteinExistence type="predicted"/>
<dbReference type="eggNOG" id="COG3411">
    <property type="taxonomic scope" value="Bacteria"/>
</dbReference>
<dbReference type="RefSeq" id="WP_012385070.1">
    <property type="nucleotide sequence ID" value="NC_010581.1"/>
</dbReference>
<evidence type="ECO:0000313" key="2">
    <source>
        <dbReference type="Proteomes" id="UP000001695"/>
    </source>
</evidence>
<sequence length="216" mass="23515">MTTTATPPSKQTQTVPQRVIGADGVPLDVFSLPSDQESLEALLRDLFTNHWYEITFGPIIEGAAWEIHAPGPPTKISLLDGYLTIAFGLTHFHICIGETKGPQRANLRRACAAPAHTSRGTLPPDREELRAPILEYPAFQRCGRAADNDPSAQSFSRSWNGKDHWAAGLVTPCIVGSPAGALAWPHRTRSDRPPDHRRHMTAECILPLSTGFHGSG</sequence>
<organism evidence="1 2">
    <name type="scientific">Beijerinckia indica subsp. indica (strain ATCC 9039 / DSM 1715 / NCIMB 8712)</name>
    <dbReference type="NCBI Taxonomy" id="395963"/>
    <lineage>
        <taxon>Bacteria</taxon>
        <taxon>Pseudomonadati</taxon>
        <taxon>Pseudomonadota</taxon>
        <taxon>Alphaproteobacteria</taxon>
        <taxon>Hyphomicrobiales</taxon>
        <taxon>Beijerinckiaceae</taxon>
        <taxon>Beijerinckia</taxon>
    </lineage>
</organism>
<dbReference type="KEGG" id="bid:Bind_2093"/>